<evidence type="ECO:0000313" key="3">
    <source>
        <dbReference type="Proteomes" id="UP000012429"/>
    </source>
</evidence>
<dbReference type="AlphaFoldDB" id="N6U547"/>
<proteinExistence type="predicted"/>
<feature type="compositionally biased region" description="Basic and acidic residues" evidence="1">
    <location>
        <begin position="251"/>
        <end position="263"/>
    </location>
</feature>
<sequence>MPISARRIRRPPSKWNGLVTTPTVRMPLLRAACATTGAAPVPVPPPMPAVTKHICVPLRWSMISSMHSSAAARPTSGCEPAPRPSVTLTPSWMIRSAFVMVSACASVLATTKSTPCKPAVIMLLTALPPPPPTPNTVIRGLSSVISGLCSLIVIVPVPSLYGRIATPANSLDFTCLTLTRRNDLRIRHSKTLFQPLADTADPAVVTPKRREQTATRRMCFHVCDLRINHQADRRRKSRPLGCRRQTGHAHRTTDADIAGKDPARHIRQTGQLAGAARQDDTLADDRAEARTLDAIANEFEGFLDTSLDDARHERLRHLRRLVTLIFADRRDGNQFALFRGVGERGGMDDLQTLRILDAGGQAASKVRGDVMAAKTDGIGMHQLTFGKDRDRRRAAAHVDRSAAKLDFVVDESGKAACIGCRHHAFDRKMRTVDAEFEVAKRCALGSYHMHVDAESVAEHRQWIADAALAVERVARRQRMQHGTLLADRLLAGGSQYLFQIVGFDFLPAQVDGRGVDVAAEATSRDIDDQAVDREAGHALGGVDGEPNNAFQRIEVGDDAGLDTAGALMTDADDLDVMRAVRQNLALFARRQTADHANDFRRADIENRDDVRPLGR</sequence>
<dbReference type="EMBL" id="AQHN01000055">
    <property type="protein sequence ID" value="ENN87739.1"/>
    <property type="molecule type" value="Genomic_DNA"/>
</dbReference>
<dbReference type="Proteomes" id="UP000012429">
    <property type="component" value="Unassembled WGS sequence"/>
</dbReference>
<protein>
    <submittedName>
        <fullName evidence="2">Uncharacterized protein</fullName>
    </submittedName>
</protein>
<feature type="region of interest" description="Disordered" evidence="1">
    <location>
        <begin position="234"/>
        <end position="263"/>
    </location>
</feature>
<reference evidence="2 3" key="1">
    <citation type="journal article" date="2012" name="BMC Genomics">
        <title>Genomic basis of broad host range and environmental adaptability of Rhizobium tropici CIAT 899 and Rhizobium sp. PRF 81 which are used in inoculants for common bean (Phaseolus vulgaris L.).</title>
        <authorList>
            <person name="Ormeno-Orrillo E."/>
            <person name="Menna P."/>
            <person name="Almeida L.G."/>
            <person name="Ollero F.J."/>
            <person name="Nicolas M.F."/>
            <person name="Pains Rodrigues E."/>
            <person name="Shigueyoshi Nakatani A."/>
            <person name="Silva Batista J.S."/>
            <person name="Oliveira Chueire L.M."/>
            <person name="Souza R.C."/>
            <person name="Ribeiro Vasconcelos A.T."/>
            <person name="Megias M."/>
            <person name="Hungria M."/>
            <person name="Martinez-Romero E."/>
        </authorList>
    </citation>
    <scope>NUCLEOTIDE SEQUENCE [LARGE SCALE GENOMIC DNA]</scope>
    <source>
        <strain evidence="2 3">PRF 81</strain>
    </source>
</reference>
<accession>N6U547</accession>
<name>N6U547_9HYPH</name>
<keyword evidence="3" id="KW-1185">Reference proteome</keyword>
<comment type="caution">
    <text evidence="2">The sequence shown here is derived from an EMBL/GenBank/DDBJ whole genome shotgun (WGS) entry which is preliminary data.</text>
</comment>
<evidence type="ECO:0000256" key="1">
    <source>
        <dbReference type="SAM" id="MobiDB-lite"/>
    </source>
</evidence>
<organism evidence="2 3">
    <name type="scientific">Rhizobium freirei PRF 81</name>
    <dbReference type="NCBI Taxonomy" id="363754"/>
    <lineage>
        <taxon>Bacteria</taxon>
        <taxon>Pseudomonadati</taxon>
        <taxon>Pseudomonadota</taxon>
        <taxon>Alphaproteobacteria</taxon>
        <taxon>Hyphomicrobiales</taxon>
        <taxon>Rhizobiaceae</taxon>
        <taxon>Rhizobium/Agrobacterium group</taxon>
        <taxon>Rhizobium</taxon>
    </lineage>
</organism>
<gene>
    <name evidence="2" type="ORF">RHSP_46627</name>
</gene>
<evidence type="ECO:0000313" key="2">
    <source>
        <dbReference type="EMBL" id="ENN87739.1"/>
    </source>
</evidence>